<dbReference type="PANTHER" id="PTHR32347">
    <property type="entry name" value="EFFLUX SYSTEM COMPONENT YKNX-RELATED"/>
    <property type="match status" value="1"/>
</dbReference>
<dbReference type="SUPFAM" id="SSF111369">
    <property type="entry name" value="HlyD-like secretion proteins"/>
    <property type="match status" value="1"/>
</dbReference>
<accession>A0ABN4HZG9</accession>
<evidence type="ECO:0000313" key="3">
    <source>
        <dbReference type="EMBL" id="AKZ63164.1"/>
    </source>
</evidence>
<sequence>MNPGPVFNPLLALLELAQSARAASSPNELAFLAVNDSRTLAPYRQAALWFGAGGVHTLSGVVAVEANAPYAQWIDQFCRALAEQHDANTPLAVEAARLPPKVTAAWDEWLPPCVTWIPLNRTGRVTEDRSGTSGQAGLLLAGDLALSAEQLASLSEWMDIWQHAWRALHRGPRWSLAALPTYLRNWWNASLPSLRWRRRAAVAVAVLGVLLFPVHLTVLAPGELVPANPATIRAPLDGVIANFTVRPNQSVASGQALFSFDQAPIDSKLDVAREALSTAQAEYRQAAQIVLNDPRAKAQLAGLLGKVAEKQAQAAFLEGQAQRSKVLAPQAGIALFDDPSEWIGRPVQTGERIMQIAAPNDVEIEAWVPLGDAIPLPDQAPLHLYLASAPLTPLSGTLRYMGHRATARPDGTYAYRVRAKIDAATDQRIGLKGTAKLVGDRVPLVYWILRRPLASIRQFLAV</sequence>
<dbReference type="EMBL" id="CP011409">
    <property type="protein sequence ID" value="AKZ63164.1"/>
    <property type="molecule type" value="Genomic_DNA"/>
</dbReference>
<keyword evidence="2" id="KW-0175">Coiled coil</keyword>
<keyword evidence="4" id="KW-1185">Reference proteome</keyword>
<proteinExistence type="predicted"/>
<evidence type="ECO:0000313" key="4">
    <source>
        <dbReference type="Proteomes" id="UP000063429"/>
    </source>
</evidence>
<dbReference type="Gene3D" id="2.40.50.100">
    <property type="match status" value="1"/>
</dbReference>
<organism evidence="3 4">
    <name type="scientific">Herbaspirillum hiltneri N3</name>
    <dbReference type="NCBI Taxonomy" id="1262470"/>
    <lineage>
        <taxon>Bacteria</taxon>
        <taxon>Pseudomonadati</taxon>
        <taxon>Pseudomonadota</taxon>
        <taxon>Betaproteobacteria</taxon>
        <taxon>Burkholderiales</taxon>
        <taxon>Oxalobacteraceae</taxon>
        <taxon>Herbaspirillum</taxon>
    </lineage>
</organism>
<dbReference type="RefSeq" id="WP_053197483.1">
    <property type="nucleotide sequence ID" value="NZ_CP011409.1"/>
</dbReference>
<evidence type="ECO:0000256" key="2">
    <source>
        <dbReference type="ARBA" id="ARBA00023054"/>
    </source>
</evidence>
<dbReference type="Gene3D" id="1.10.287.470">
    <property type="entry name" value="Helix hairpin bin"/>
    <property type="match status" value="1"/>
</dbReference>
<comment type="subcellular location">
    <subcellularLocation>
        <location evidence="1">Cell envelope</location>
    </subcellularLocation>
</comment>
<name>A0ABN4HZG9_9BURK</name>
<dbReference type="InterPro" id="IPR050465">
    <property type="entry name" value="UPF0194_transport"/>
</dbReference>
<gene>
    <name evidence="3" type="ORF">F506_11195</name>
</gene>
<protein>
    <submittedName>
        <fullName evidence="3">Secretion protein HylD</fullName>
    </submittedName>
</protein>
<evidence type="ECO:0000256" key="1">
    <source>
        <dbReference type="ARBA" id="ARBA00004196"/>
    </source>
</evidence>
<reference evidence="4" key="1">
    <citation type="journal article" date="2015" name="Genome Announc.">
        <title>Complete Genome Sequence of Herbaspirillum hiltneri N3 (DSM 17495), Isolated from Surface-Sterilized Wheat Roots.</title>
        <authorList>
            <person name="Guizelini D."/>
            <person name="Saizaki P.M."/>
            <person name="Coimbra N.A."/>
            <person name="Weiss V.A."/>
            <person name="Faoro H."/>
            <person name="Sfeir M.Z."/>
            <person name="Baura V.A."/>
            <person name="Monteiro R.A."/>
            <person name="Chubatsu L.S."/>
            <person name="Souza E.M."/>
            <person name="Cruz L.M."/>
            <person name="Pedrosa F.O."/>
            <person name="Raittz R.T."/>
            <person name="Marchaukoski J.N."/>
            <person name="Steffens M.B."/>
        </authorList>
    </citation>
    <scope>NUCLEOTIDE SEQUENCE [LARGE SCALE GENOMIC DNA]</scope>
    <source>
        <strain evidence="4">N3</strain>
    </source>
</reference>
<dbReference type="PANTHER" id="PTHR32347:SF23">
    <property type="entry name" value="BLL5650 PROTEIN"/>
    <property type="match status" value="1"/>
</dbReference>
<dbReference type="Proteomes" id="UP000063429">
    <property type="component" value="Chromosome"/>
</dbReference>